<dbReference type="InterPro" id="IPR005358">
    <property type="entry name" value="Puta_zinc/iron-chelating_dom"/>
</dbReference>
<proteinExistence type="predicted"/>
<reference evidence="1 2" key="1">
    <citation type="submission" date="2018-11" db="EMBL/GenBank/DDBJ databases">
        <title>Lysobacter cryohumiis sp. nov., isolated from soil in the Tianshan Mountains, Xinjiang, China.</title>
        <authorList>
            <person name="Luo Y."/>
            <person name="Sheng H."/>
        </authorList>
    </citation>
    <scope>NUCLEOTIDE SEQUENCE [LARGE SCALE GENOMIC DNA]</scope>
    <source>
        <strain evidence="1 2">ZS60</strain>
    </source>
</reference>
<dbReference type="RefSeq" id="WP_123088255.1">
    <property type="nucleotide sequence ID" value="NZ_RIBS01000005.1"/>
</dbReference>
<keyword evidence="2" id="KW-1185">Reference proteome</keyword>
<comment type="caution">
    <text evidence="1">The sequence shown here is derived from an EMBL/GenBank/DDBJ whole genome shotgun (WGS) entry which is preliminary data.</text>
</comment>
<accession>A0A3M8SQR1</accession>
<dbReference type="EMBL" id="RIBS01000005">
    <property type="protein sequence ID" value="RNF83123.1"/>
    <property type="molecule type" value="Genomic_DNA"/>
</dbReference>
<sequence length="117" mass="13250">MSRQRNAIDDIVPSAAPVAEKVCCSACDAVCCRLTVVVMPDDPVPRQYVERSVQGLDVMARDSDGWCVAVDHSRMCCSIYELRPAICRKFAMGSSYCREEREKYRTRFDQGIELHLL</sequence>
<evidence type="ECO:0000313" key="1">
    <source>
        <dbReference type="EMBL" id="RNF83123.1"/>
    </source>
</evidence>
<name>A0A3M8SQR1_9GAMM</name>
<dbReference type="OrthoDB" id="71604at2"/>
<protein>
    <submittedName>
        <fullName evidence="1">YkgJ family cysteine cluster protein</fullName>
    </submittedName>
</protein>
<dbReference type="AlphaFoldDB" id="A0A3M8SQR1"/>
<dbReference type="Pfam" id="PF03692">
    <property type="entry name" value="CxxCxxCC"/>
    <property type="match status" value="1"/>
</dbReference>
<organism evidence="1 2">
    <name type="scientific">Montanilutibacter psychrotolerans</name>
    <dbReference type="NCBI Taxonomy" id="1327343"/>
    <lineage>
        <taxon>Bacteria</taxon>
        <taxon>Pseudomonadati</taxon>
        <taxon>Pseudomonadota</taxon>
        <taxon>Gammaproteobacteria</taxon>
        <taxon>Lysobacterales</taxon>
        <taxon>Lysobacteraceae</taxon>
        <taxon>Montanilutibacter</taxon>
    </lineage>
</organism>
<evidence type="ECO:0000313" key="2">
    <source>
        <dbReference type="Proteomes" id="UP000267049"/>
    </source>
</evidence>
<dbReference type="Proteomes" id="UP000267049">
    <property type="component" value="Unassembled WGS sequence"/>
</dbReference>
<gene>
    <name evidence="1" type="ORF">EER27_11425</name>
</gene>